<keyword evidence="12" id="KW-0812">Transmembrane</keyword>
<name>A0A8H3W0N1_9PEZI</name>
<comment type="catalytic activity">
    <reaction evidence="9">
        <text>L-arginine + H2O = urea + L-ornithine</text>
        <dbReference type="Rhea" id="RHEA:20569"/>
        <dbReference type="ChEBI" id="CHEBI:15377"/>
        <dbReference type="ChEBI" id="CHEBI:16199"/>
        <dbReference type="ChEBI" id="CHEBI:32682"/>
        <dbReference type="ChEBI" id="CHEBI:46911"/>
        <dbReference type="EC" id="3.5.3.1"/>
    </reaction>
</comment>
<dbReference type="GO" id="GO:0005634">
    <property type="term" value="C:nucleus"/>
    <property type="evidence" value="ECO:0007669"/>
    <property type="project" value="TreeGrafter"/>
</dbReference>
<keyword evidence="7 11" id="KW-0378">Hydrolase</keyword>
<keyword evidence="14" id="KW-1185">Reference proteome</keyword>
<feature type="transmembrane region" description="Helical" evidence="12">
    <location>
        <begin position="434"/>
        <end position="461"/>
    </location>
</feature>
<comment type="cofactor">
    <cofactor evidence="1">
        <name>Mn(2+)</name>
        <dbReference type="ChEBI" id="CHEBI:29035"/>
    </cofactor>
</comment>
<keyword evidence="12" id="KW-1133">Transmembrane helix</keyword>
<proteinExistence type="inferred from homology"/>
<dbReference type="InterPro" id="IPR014033">
    <property type="entry name" value="Arginase"/>
</dbReference>
<dbReference type="GO" id="GO:0000050">
    <property type="term" value="P:urea cycle"/>
    <property type="evidence" value="ECO:0007669"/>
    <property type="project" value="UniProtKB-UniPathway"/>
</dbReference>
<keyword evidence="8" id="KW-0464">Manganese</keyword>
<dbReference type="SUPFAM" id="SSF52768">
    <property type="entry name" value="Arginase/deacetylase"/>
    <property type="match status" value="1"/>
</dbReference>
<feature type="transmembrane region" description="Helical" evidence="12">
    <location>
        <begin position="371"/>
        <end position="395"/>
    </location>
</feature>
<keyword evidence="5" id="KW-0056">Arginine metabolism</keyword>
<dbReference type="GO" id="GO:0006525">
    <property type="term" value="P:arginine metabolic process"/>
    <property type="evidence" value="ECO:0007669"/>
    <property type="project" value="UniProtKB-KW"/>
</dbReference>
<evidence type="ECO:0000256" key="9">
    <source>
        <dbReference type="ARBA" id="ARBA00047391"/>
    </source>
</evidence>
<evidence type="ECO:0000256" key="10">
    <source>
        <dbReference type="PROSITE-ProRule" id="PRU00742"/>
    </source>
</evidence>
<dbReference type="PANTHER" id="PTHR43782:SF3">
    <property type="entry name" value="ARGINASE"/>
    <property type="match status" value="1"/>
</dbReference>
<keyword evidence="6" id="KW-0479">Metal-binding</keyword>
<sequence>CRFFSVTMHTSMIKSKFLSHPEDLGIVAVGFSGGQQKLGVDAGPKALIDSGLITQLRDELGYKLHGDDEVHSYTDVIPESDPPFRNMKNPKAVSSVTQRIADQVYQQSRLGRLTLTLGGDHSIAIGTIAGSAKATRERLGREIAVIWVDAHADINTPETSDSGNIHGMPVAFVTGLAKEEKPEYFGWLGDEHMLNIKKLVYIGLRDVDAGEKRILRENGIKAFSMFDIDRYGIGRVMEMALAHIGTDTPIHLSFDVDALDPQWAPSTGTPVRGGLTLREGDYICDSYYDRRVVGRVHSYQWPGIQLNLWILIMLIASCLIIGVFASFIEIQNQLLLPIPWYFPYYITVASLVIIFIGLLLYLVYQRRLLPAIVMIGAFILFVLWFVGLVVVSIQLWGPDGSVSSTCNLAVFNRNPTGQSLDTLAWLQQRSICQAWQAVFSFALVGALFLVWIMVMAFQVFAAS</sequence>
<dbReference type="CDD" id="cd09989">
    <property type="entry name" value="Arginase"/>
    <property type="match status" value="1"/>
</dbReference>
<dbReference type="EC" id="3.5.3.1" evidence="3"/>
<dbReference type="GO" id="GO:0005829">
    <property type="term" value="C:cytosol"/>
    <property type="evidence" value="ECO:0007669"/>
    <property type="project" value="TreeGrafter"/>
</dbReference>
<dbReference type="OrthoDB" id="9992747at2759"/>
<dbReference type="GO" id="GO:0004053">
    <property type="term" value="F:arginase activity"/>
    <property type="evidence" value="ECO:0007669"/>
    <property type="project" value="UniProtKB-EC"/>
</dbReference>
<dbReference type="UniPathway" id="UPA00158">
    <property type="reaction ID" value="UER00270"/>
</dbReference>
<dbReference type="NCBIfam" id="TIGR01229">
    <property type="entry name" value="rocF_arginase"/>
    <property type="match status" value="1"/>
</dbReference>
<feature type="transmembrane region" description="Helical" evidence="12">
    <location>
        <begin position="340"/>
        <end position="364"/>
    </location>
</feature>
<dbReference type="Gene3D" id="3.40.800.10">
    <property type="entry name" value="Ureohydrolase domain"/>
    <property type="match status" value="1"/>
</dbReference>
<dbReference type="InterPro" id="IPR020855">
    <property type="entry name" value="Ureohydrolase_Mn_BS"/>
</dbReference>
<dbReference type="InterPro" id="IPR006035">
    <property type="entry name" value="Ureohydrolase"/>
</dbReference>
<comment type="caution">
    <text evidence="13">The sequence shown here is derived from an EMBL/GenBank/DDBJ whole genome shotgun (WGS) entry which is preliminary data.</text>
</comment>
<evidence type="ECO:0000313" key="14">
    <source>
        <dbReference type="Proteomes" id="UP000434172"/>
    </source>
</evidence>
<organism evidence="13 14">
    <name type="scientific">Colletotrichum asianum</name>
    <dbReference type="NCBI Taxonomy" id="702518"/>
    <lineage>
        <taxon>Eukaryota</taxon>
        <taxon>Fungi</taxon>
        <taxon>Dikarya</taxon>
        <taxon>Ascomycota</taxon>
        <taxon>Pezizomycotina</taxon>
        <taxon>Sordariomycetes</taxon>
        <taxon>Hypocreomycetidae</taxon>
        <taxon>Glomerellales</taxon>
        <taxon>Glomerellaceae</taxon>
        <taxon>Colletotrichum</taxon>
        <taxon>Colletotrichum gloeosporioides species complex</taxon>
    </lineage>
</organism>
<evidence type="ECO:0000256" key="12">
    <source>
        <dbReference type="SAM" id="Phobius"/>
    </source>
</evidence>
<evidence type="ECO:0000256" key="2">
    <source>
        <dbReference type="ARBA" id="ARBA00005098"/>
    </source>
</evidence>
<dbReference type="FunFam" id="3.40.800.10:FF:000012">
    <property type="entry name" value="Arginase"/>
    <property type="match status" value="1"/>
</dbReference>
<dbReference type="AlphaFoldDB" id="A0A8H3W0N1"/>
<dbReference type="EMBL" id="WOWK01000123">
    <property type="protein sequence ID" value="KAF0317760.1"/>
    <property type="molecule type" value="Genomic_DNA"/>
</dbReference>
<dbReference type="Pfam" id="PF00491">
    <property type="entry name" value="Arginase"/>
    <property type="match status" value="1"/>
</dbReference>
<comment type="pathway">
    <text evidence="2">Nitrogen metabolism; urea cycle; L-ornithine and urea from L-arginine: step 1/1.</text>
</comment>
<evidence type="ECO:0000256" key="4">
    <source>
        <dbReference type="ARBA" id="ARBA00018123"/>
    </source>
</evidence>
<evidence type="ECO:0000256" key="8">
    <source>
        <dbReference type="ARBA" id="ARBA00023211"/>
    </source>
</evidence>
<accession>A0A8H3W0N1</accession>
<comment type="similarity">
    <text evidence="10 11">Belongs to the arginase family.</text>
</comment>
<feature type="transmembrane region" description="Helical" evidence="12">
    <location>
        <begin position="308"/>
        <end position="328"/>
    </location>
</feature>
<dbReference type="PROSITE" id="PS01053">
    <property type="entry name" value="ARGINASE_1"/>
    <property type="match status" value="1"/>
</dbReference>
<dbReference type="InterPro" id="IPR023696">
    <property type="entry name" value="Ureohydrolase_dom_sf"/>
</dbReference>
<reference evidence="13 14" key="1">
    <citation type="submission" date="2019-12" db="EMBL/GenBank/DDBJ databases">
        <title>A genome sequence resource for the geographically widespread anthracnose pathogen Colletotrichum asianum.</title>
        <authorList>
            <person name="Meng Y."/>
        </authorList>
    </citation>
    <scope>NUCLEOTIDE SEQUENCE [LARGE SCALE GENOMIC DNA]</scope>
    <source>
        <strain evidence="13 14">ICMP 18580</strain>
    </source>
</reference>
<evidence type="ECO:0000256" key="5">
    <source>
        <dbReference type="ARBA" id="ARBA00022503"/>
    </source>
</evidence>
<evidence type="ECO:0000256" key="3">
    <source>
        <dbReference type="ARBA" id="ARBA00012168"/>
    </source>
</evidence>
<dbReference type="PANTHER" id="PTHR43782">
    <property type="entry name" value="ARGINASE"/>
    <property type="match status" value="1"/>
</dbReference>
<evidence type="ECO:0000256" key="6">
    <source>
        <dbReference type="ARBA" id="ARBA00022723"/>
    </source>
</evidence>
<dbReference type="PRINTS" id="PR00116">
    <property type="entry name" value="ARGINASE"/>
</dbReference>
<protein>
    <recommendedName>
        <fullName evidence="4">Arginase</fullName>
        <ecNumber evidence="3">3.5.3.1</ecNumber>
    </recommendedName>
</protein>
<evidence type="ECO:0000313" key="13">
    <source>
        <dbReference type="EMBL" id="KAF0317760.1"/>
    </source>
</evidence>
<dbReference type="Proteomes" id="UP000434172">
    <property type="component" value="Unassembled WGS sequence"/>
</dbReference>
<dbReference type="PROSITE" id="PS51409">
    <property type="entry name" value="ARGINASE_2"/>
    <property type="match status" value="1"/>
</dbReference>
<dbReference type="GO" id="GO:0030145">
    <property type="term" value="F:manganese ion binding"/>
    <property type="evidence" value="ECO:0007669"/>
    <property type="project" value="TreeGrafter"/>
</dbReference>
<evidence type="ECO:0000256" key="7">
    <source>
        <dbReference type="ARBA" id="ARBA00022801"/>
    </source>
</evidence>
<gene>
    <name evidence="13" type="ORF">GQ607_014965</name>
</gene>
<feature type="non-terminal residue" evidence="13">
    <location>
        <position position="1"/>
    </location>
</feature>
<keyword evidence="12" id="KW-0472">Membrane</keyword>
<evidence type="ECO:0000256" key="11">
    <source>
        <dbReference type="RuleBase" id="RU003684"/>
    </source>
</evidence>
<evidence type="ECO:0000256" key="1">
    <source>
        <dbReference type="ARBA" id="ARBA00001936"/>
    </source>
</evidence>